<dbReference type="EMBL" id="CAJNOK010034443">
    <property type="protein sequence ID" value="CAF1504181.1"/>
    <property type="molecule type" value="Genomic_DNA"/>
</dbReference>
<evidence type="ECO:0000313" key="2">
    <source>
        <dbReference type="EMBL" id="CAF1504181.1"/>
    </source>
</evidence>
<keyword evidence="5" id="KW-1185">Reference proteome</keyword>
<accession>A0A814Y8C9</accession>
<evidence type="ECO:0000313" key="1">
    <source>
        <dbReference type="EMBL" id="CAF1225615.1"/>
    </source>
</evidence>
<name>A0A814Y8C9_9BILA</name>
<evidence type="ECO:0000313" key="4">
    <source>
        <dbReference type="EMBL" id="CAF4292491.1"/>
    </source>
</evidence>
<dbReference type="EMBL" id="CAJOBA010056473">
    <property type="protein sequence ID" value="CAF4292491.1"/>
    <property type="molecule type" value="Genomic_DNA"/>
</dbReference>
<dbReference type="EMBL" id="CAJNOQ010009457">
    <property type="protein sequence ID" value="CAF1225615.1"/>
    <property type="molecule type" value="Genomic_DNA"/>
</dbReference>
<dbReference type="OrthoDB" id="10017091at2759"/>
<dbReference type="AlphaFoldDB" id="A0A814Y8C9"/>
<gene>
    <name evidence="1" type="ORF">GPM918_LOCUS24911</name>
    <name evidence="2" type="ORF">OVA965_LOCUS37076</name>
    <name evidence="3" type="ORF">SRO942_LOCUS24918</name>
    <name evidence="4" type="ORF">TMI583_LOCUS38127</name>
</gene>
<dbReference type="EMBL" id="CAJOBC010009463">
    <property type="protein sequence ID" value="CAF3988613.1"/>
    <property type="molecule type" value="Genomic_DNA"/>
</dbReference>
<organism evidence="1 5">
    <name type="scientific">Didymodactylos carnosus</name>
    <dbReference type="NCBI Taxonomy" id="1234261"/>
    <lineage>
        <taxon>Eukaryota</taxon>
        <taxon>Metazoa</taxon>
        <taxon>Spiralia</taxon>
        <taxon>Gnathifera</taxon>
        <taxon>Rotifera</taxon>
        <taxon>Eurotatoria</taxon>
        <taxon>Bdelloidea</taxon>
        <taxon>Philodinida</taxon>
        <taxon>Philodinidae</taxon>
        <taxon>Didymodactylos</taxon>
    </lineage>
</organism>
<evidence type="ECO:0000313" key="5">
    <source>
        <dbReference type="Proteomes" id="UP000663829"/>
    </source>
</evidence>
<proteinExistence type="predicted"/>
<dbReference type="Proteomes" id="UP000681722">
    <property type="component" value="Unassembled WGS sequence"/>
</dbReference>
<dbReference type="Proteomes" id="UP000677228">
    <property type="component" value="Unassembled WGS sequence"/>
</dbReference>
<evidence type="ECO:0000313" key="3">
    <source>
        <dbReference type="EMBL" id="CAF3988613.1"/>
    </source>
</evidence>
<dbReference type="Proteomes" id="UP000663829">
    <property type="component" value="Unassembled WGS sequence"/>
</dbReference>
<comment type="caution">
    <text evidence="1">The sequence shown here is derived from an EMBL/GenBank/DDBJ whole genome shotgun (WGS) entry which is preliminary data.</text>
</comment>
<reference evidence="1" key="1">
    <citation type="submission" date="2021-02" db="EMBL/GenBank/DDBJ databases">
        <authorList>
            <person name="Nowell W R."/>
        </authorList>
    </citation>
    <scope>NUCLEOTIDE SEQUENCE</scope>
</reference>
<dbReference type="Proteomes" id="UP000682733">
    <property type="component" value="Unassembled WGS sequence"/>
</dbReference>
<sequence>MNECKESTYLSYMPVWNDCKPVELFWGSPVNNLTIIFQTNLTTAHQFCLSGGACIDDGIMLITDKAEEKVSLGWSPESRCFKRNAGENMIKFKFMAGEKWHCYGTTINYSYEQ</sequence>
<protein>
    <submittedName>
        <fullName evidence="1">Uncharacterized protein</fullName>
    </submittedName>
</protein>